<keyword evidence="6" id="KW-1185">Reference proteome</keyword>
<dbReference type="SUPFAM" id="SSF52972">
    <property type="entry name" value="ITPase-like"/>
    <property type="match status" value="1"/>
</dbReference>
<reference evidence="5 6" key="1">
    <citation type="submission" date="2019-04" db="EMBL/GenBank/DDBJ databases">
        <authorList>
            <person name="Van Vliet M D."/>
        </authorList>
    </citation>
    <scope>NUCLEOTIDE SEQUENCE [LARGE SCALE GENOMIC DNA]</scope>
    <source>
        <strain evidence="5 6">F1</strain>
    </source>
</reference>
<dbReference type="PIRSF" id="PIRSF006305">
    <property type="entry name" value="Maf"/>
    <property type="match status" value="1"/>
</dbReference>
<dbReference type="EMBL" id="CAAHFG010000005">
    <property type="protein sequence ID" value="VGO17664.1"/>
    <property type="molecule type" value="Genomic_DNA"/>
</dbReference>
<proteinExistence type="inferred from homology"/>
<comment type="similarity">
    <text evidence="4">Belongs to the Maf family. YhdE subfamily.</text>
</comment>
<dbReference type="PANTHER" id="PTHR43213:SF5">
    <property type="entry name" value="BIFUNCTIONAL DTTP_UTP PYROPHOSPHATASE_METHYLTRANSFERASE PROTEIN-RELATED"/>
    <property type="match status" value="1"/>
</dbReference>
<dbReference type="GO" id="GO:0047429">
    <property type="term" value="F:nucleoside triphosphate diphosphatase activity"/>
    <property type="evidence" value="ECO:0007669"/>
    <property type="project" value="UniProtKB-EC"/>
</dbReference>
<evidence type="ECO:0000256" key="1">
    <source>
        <dbReference type="ARBA" id="ARBA00001968"/>
    </source>
</evidence>
<evidence type="ECO:0000256" key="2">
    <source>
        <dbReference type="ARBA" id="ARBA00022801"/>
    </source>
</evidence>
<evidence type="ECO:0000256" key="3">
    <source>
        <dbReference type="ARBA" id="ARBA00023080"/>
    </source>
</evidence>
<dbReference type="EC" id="3.6.1.9" evidence="4"/>
<feature type="active site" description="Proton acceptor" evidence="4">
    <location>
        <position position="90"/>
    </location>
</feature>
<comment type="caution">
    <text evidence="4">Lacks conserved residue(s) required for the propagation of feature annotation.</text>
</comment>
<comment type="catalytic activity">
    <reaction evidence="4">
        <text>UTP + H2O = UMP + diphosphate + H(+)</text>
        <dbReference type="Rhea" id="RHEA:29395"/>
        <dbReference type="ChEBI" id="CHEBI:15377"/>
        <dbReference type="ChEBI" id="CHEBI:15378"/>
        <dbReference type="ChEBI" id="CHEBI:33019"/>
        <dbReference type="ChEBI" id="CHEBI:46398"/>
        <dbReference type="ChEBI" id="CHEBI:57865"/>
        <dbReference type="EC" id="3.6.1.9"/>
    </reaction>
</comment>
<gene>
    <name evidence="5" type="primary">yhdE</name>
    <name evidence="5" type="ORF">PDESU_06265</name>
</gene>
<dbReference type="InterPro" id="IPR003697">
    <property type="entry name" value="Maf-like"/>
</dbReference>
<dbReference type="HAMAP" id="MF_00528">
    <property type="entry name" value="Maf"/>
    <property type="match status" value="1"/>
</dbReference>
<dbReference type="PANTHER" id="PTHR43213">
    <property type="entry name" value="BIFUNCTIONAL DTTP/UTP PYROPHOSPHATASE/METHYLTRANSFERASE PROTEIN-RELATED"/>
    <property type="match status" value="1"/>
</dbReference>
<keyword evidence="2 4" id="KW-0378">Hydrolase</keyword>
<dbReference type="Proteomes" id="UP000366872">
    <property type="component" value="Unassembled WGS sequence"/>
</dbReference>
<feature type="site" description="Important for substrate specificity" evidence="4">
    <location>
        <position position="91"/>
    </location>
</feature>
<dbReference type="Gene3D" id="3.90.950.10">
    <property type="match status" value="1"/>
</dbReference>
<dbReference type="AlphaFoldDB" id="A0A6C2UE67"/>
<feature type="site" description="Important for substrate specificity" evidence="4">
    <location>
        <position position="34"/>
    </location>
</feature>
<feature type="site" description="Important for substrate specificity" evidence="4">
    <location>
        <position position="173"/>
    </location>
</feature>
<dbReference type="CDD" id="cd00555">
    <property type="entry name" value="Maf"/>
    <property type="match status" value="1"/>
</dbReference>
<comment type="cofactor">
    <cofactor evidence="1 4">
        <name>a divalent metal cation</name>
        <dbReference type="ChEBI" id="CHEBI:60240"/>
    </cofactor>
</comment>
<sequence length="205" mass="22148">MQIGLLIVRFPTYCFRMQNYPNLETLVLASASPRRRELLSSLGVEFSVEVPRIDETARAGEPPRAFAERLAAEKAGAIAAPAGTVLVAADTIVVHEGRILGKPEDDAHAFEMLSGLSGKAHEVVTGVCVKRDERTELFSVATEVFFRELEPCEIKAYIATGCPMDKAGAYAIQGGAAHMVRAINGSYTNVVGLPLCELHETLISF</sequence>
<accession>A0A6C2UE67</accession>
<dbReference type="GO" id="GO:0009117">
    <property type="term" value="P:nucleotide metabolic process"/>
    <property type="evidence" value="ECO:0007669"/>
    <property type="project" value="UniProtKB-KW"/>
</dbReference>
<comment type="subcellular location">
    <subcellularLocation>
        <location evidence="4">Cytoplasm</location>
    </subcellularLocation>
</comment>
<evidence type="ECO:0000313" key="6">
    <source>
        <dbReference type="Proteomes" id="UP000366872"/>
    </source>
</evidence>
<protein>
    <recommendedName>
        <fullName evidence="4">dTTP/UTP pyrophosphatase</fullName>
        <shortName evidence="4">dTTPase/UTPase</shortName>
        <ecNumber evidence="4">3.6.1.9</ecNumber>
    </recommendedName>
    <alternativeName>
        <fullName evidence="4">Nucleoside triphosphate pyrophosphatase</fullName>
    </alternativeName>
    <alternativeName>
        <fullName evidence="4">Nucleotide pyrophosphatase</fullName>
        <shortName evidence="4">Nucleotide PPase</shortName>
    </alternativeName>
</protein>
<comment type="function">
    <text evidence="4">Nucleoside triphosphate pyrophosphatase that hydrolyzes dTTP and UTP. May have a dual role in cell division arrest and in preventing the incorporation of modified nucleotides into cellular nucleic acids.</text>
</comment>
<evidence type="ECO:0000313" key="5">
    <source>
        <dbReference type="EMBL" id="VGO17664.1"/>
    </source>
</evidence>
<comment type="catalytic activity">
    <reaction evidence="4">
        <text>dTTP + H2O = dTMP + diphosphate + H(+)</text>
        <dbReference type="Rhea" id="RHEA:28534"/>
        <dbReference type="ChEBI" id="CHEBI:15377"/>
        <dbReference type="ChEBI" id="CHEBI:15378"/>
        <dbReference type="ChEBI" id="CHEBI:33019"/>
        <dbReference type="ChEBI" id="CHEBI:37568"/>
        <dbReference type="ChEBI" id="CHEBI:63528"/>
        <dbReference type="EC" id="3.6.1.9"/>
    </reaction>
</comment>
<evidence type="ECO:0000256" key="4">
    <source>
        <dbReference type="HAMAP-Rule" id="MF_00528"/>
    </source>
</evidence>
<dbReference type="Pfam" id="PF02545">
    <property type="entry name" value="Maf"/>
    <property type="match status" value="1"/>
</dbReference>
<organism evidence="5 6">
    <name type="scientific">Pontiella desulfatans</name>
    <dbReference type="NCBI Taxonomy" id="2750659"/>
    <lineage>
        <taxon>Bacteria</taxon>
        <taxon>Pseudomonadati</taxon>
        <taxon>Kiritimatiellota</taxon>
        <taxon>Kiritimatiellia</taxon>
        <taxon>Kiritimatiellales</taxon>
        <taxon>Pontiellaceae</taxon>
        <taxon>Pontiella</taxon>
    </lineage>
</organism>
<dbReference type="InterPro" id="IPR029001">
    <property type="entry name" value="ITPase-like_fam"/>
</dbReference>
<keyword evidence="3 4" id="KW-0546">Nucleotide metabolism</keyword>
<name>A0A6C2UE67_PONDE</name>
<dbReference type="GO" id="GO:0005737">
    <property type="term" value="C:cytoplasm"/>
    <property type="evidence" value="ECO:0007669"/>
    <property type="project" value="UniProtKB-SubCell"/>
</dbReference>
<keyword evidence="4" id="KW-0963">Cytoplasm</keyword>
<dbReference type="NCBIfam" id="TIGR00172">
    <property type="entry name" value="maf"/>
    <property type="match status" value="1"/>
</dbReference>